<comment type="caution">
    <text evidence="5">The sequence shown here is derived from an EMBL/GenBank/DDBJ whole genome shotgun (WGS) entry which is preliminary data.</text>
</comment>
<dbReference type="EMBL" id="JBHTAJ010000002">
    <property type="protein sequence ID" value="MFC7178256.1"/>
    <property type="molecule type" value="Genomic_DNA"/>
</dbReference>
<dbReference type="SUPFAM" id="SSF47413">
    <property type="entry name" value="lambda repressor-like DNA-binding domains"/>
    <property type="match status" value="1"/>
</dbReference>
<feature type="domain" description="HTH lacI-type" evidence="4">
    <location>
        <begin position="13"/>
        <end position="67"/>
    </location>
</feature>
<dbReference type="CDD" id="cd06267">
    <property type="entry name" value="PBP1_LacI_sugar_binding-like"/>
    <property type="match status" value="1"/>
</dbReference>
<dbReference type="InterPro" id="IPR010982">
    <property type="entry name" value="Lambda_DNA-bd_dom_sf"/>
</dbReference>
<evidence type="ECO:0000256" key="3">
    <source>
        <dbReference type="ARBA" id="ARBA00023163"/>
    </source>
</evidence>
<dbReference type="PROSITE" id="PS00356">
    <property type="entry name" value="HTH_LACI_1"/>
    <property type="match status" value="1"/>
</dbReference>
<dbReference type="Proteomes" id="UP001596435">
    <property type="component" value="Unassembled WGS sequence"/>
</dbReference>
<reference evidence="6" key="1">
    <citation type="journal article" date="2019" name="Int. J. Syst. Evol. Microbiol.">
        <title>The Global Catalogue of Microorganisms (GCM) 10K type strain sequencing project: providing services to taxonomists for standard genome sequencing and annotation.</title>
        <authorList>
            <consortium name="The Broad Institute Genomics Platform"/>
            <consortium name="The Broad Institute Genome Sequencing Center for Infectious Disease"/>
            <person name="Wu L."/>
            <person name="Ma J."/>
        </authorList>
    </citation>
    <scope>NUCLEOTIDE SEQUENCE [LARGE SCALE GENOMIC DNA]</scope>
    <source>
        <strain evidence="6">CGMCC 1.12859</strain>
    </source>
</reference>
<keyword evidence="3" id="KW-0804">Transcription</keyword>
<evidence type="ECO:0000313" key="6">
    <source>
        <dbReference type="Proteomes" id="UP001596435"/>
    </source>
</evidence>
<organism evidence="5 6">
    <name type="scientific">Kitasatospora paranensis</name>
    <dbReference type="NCBI Taxonomy" id="258053"/>
    <lineage>
        <taxon>Bacteria</taxon>
        <taxon>Bacillati</taxon>
        <taxon>Actinomycetota</taxon>
        <taxon>Actinomycetes</taxon>
        <taxon>Kitasatosporales</taxon>
        <taxon>Streptomycetaceae</taxon>
        <taxon>Kitasatospora</taxon>
    </lineage>
</organism>
<accession>A0ABW2FQU8</accession>
<dbReference type="InterPro" id="IPR000843">
    <property type="entry name" value="HTH_LacI"/>
</dbReference>
<dbReference type="InterPro" id="IPR046335">
    <property type="entry name" value="LacI/GalR-like_sensor"/>
</dbReference>
<dbReference type="Gene3D" id="3.40.50.2300">
    <property type="match status" value="2"/>
</dbReference>
<protein>
    <submittedName>
        <fullName evidence="5">LacI family DNA-binding transcriptional regulator</fullName>
    </submittedName>
</protein>
<dbReference type="PANTHER" id="PTHR30146:SF109">
    <property type="entry name" value="HTH-TYPE TRANSCRIPTIONAL REGULATOR GALS"/>
    <property type="match status" value="1"/>
</dbReference>
<dbReference type="Pfam" id="PF00356">
    <property type="entry name" value="LacI"/>
    <property type="match status" value="1"/>
</dbReference>
<dbReference type="SUPFAM" id="SSF53822">
    <property type="entry name" value="Periplasmic binding protein-like I"/>
    <property type="match status" value="1"/>
</dbReference>
<sequence>MSVELTAPDRHRPTLEDVAERAGVSRATASRVVSGSHPVSERRRSAVMRAVADLQYVPNQAARSLVTHRTGSYALVLPEGMARVFSDGFFPALIRSATEELEESDEQLVILLAGSPAGRRRIEQYARAGHVDGVMLASMHGPDPLPAALARTGVPVVCNERPLGGPLLPYVGVDNAGGATTAVRHLRRIGRTRIATIAGPSDMTAGIERLAAYRRETARVRGPQLVAEGDFTVESGRAAMAALLRREPRIDGVFAASDQMAAGALEALREAGRRVPDDVAVVGFDDIDAALSCAPALTTVRQPIDELGRQLVRSVQRLAAGEETAPALVLPTALIVRDSA</sequence>
<proteinExistence type="predicted"/>
<dbReference type="RefSeq" id="WP_345708910.1">
    <property type="nucleotide sequence ID" value="NZ_BAABKV010000001.1"/>
</dbReference>
<name>A0ABW2FQU8_9ACTN</name>
<gene>
    <name evidence="5" type="ORF">ACFQMG_01615</name>
</gene>
<evidence type="ECO:0000256" key="2">
    <source>
        <dbReference type="ARBA" id="ARBA00023125"/>
    </source>
</evidence>
<dbReference type="GO" id="GO:0003677">
    <property type="term" value="F:DNA binding"/>
    <property type="evidence" value="ECO:0007669"/>
    <property type="project" value="UniProtKB-KW"/>
</dbReference>
<evidence type="ECO:0000259" key="4">
    <source>
        <dbReference type="PROSITE" id="PS50932"/>
    </source>
</evidence>
<dbReference type="SMART" id="SM00354">
    <property type="entry name" value="HTH_LACI"/>
    <property type="match status" value="1"/>
</dbReference>
<keyword evidence="1" id="KW-0805">Transcription regulation</keyword>
<keyword evidence="2 5" id="KW-0238">DNA-binding</keyword>
<dbReference type="PROSITE" id="PS50932">
    <property type="entry name" value="HTH_LACI_2"/>
    <property type="match status" value="1"/>
</dbReference>
<dbReference type="Pfam" id="PF13377">
    <property type="entry name" value="Peripla_BP_3"/>
    <property type="match status" value="1"/>
</dbReference>
<evidence type="ECO:0000313" key="5">
    <source>
        <dbReference type="EMBL" id="MFC7178256.1"/>
    </source>
</evidence>
<dbReference type="PANTHER" id="PTHR30146">
    <property type="entry name" value="LACI-RELATED TRANSCRIPTIONAL REPRESSOR"/>
    <property type="match status" value="1"/>
</dbReference>
<dbReference type="CDD" id="cd01392">
    <property type="entry name" value="HTH_LacI"/>
    <property type="match status" value="1"/>
</dbReference>
<evidence type="ECO:0000256" key="1">
    <source>
        <dbReference type="ARBA" id="ARBA00023015"/>
    </source>
</evidence>
<dbReference type="Gene3D" id="1.10.260.40">
    <property type="entry name" value="lambda repressor-like DNA-binding domains"/>
    <property type="match status" value="1"/>
</dbReference>
<dbReference type="InterPro" id="IPR028082">
    <property type="entry name" value="Peripla_BP_I"/>
</dbReference>
<keyword evidence="6" id="KW-1185">Reference proteome</keyword>